<name>A0A9D2TN15_9CORY</name>
<reference evidence="1" key="2">
    <citation type="submission" date="2021-04" db="EMBL/GenBank/DDBJ databases">
        <authorList>
            <person name="Gilroy R."/>
        </authorList>
    </citation>
    <scope>NUCLEOTIDE SEQUENCE</scope>
    <source>
        <strain evidence="1">ChiHjej13B12-4958</strain>
    </source>
</reference>
<protein>
    <submittedName>
        <fullName evidence="1">Uncharacterized protein</fullName>
    </submittedName>
</protein>
<dbReference type="AlphaFoldDB" id="A0A9D2TN15"/>
<organism evidence="1 2">
    <name type="scientific">Candidatus Corynebacterium faecigallinarum</name>
    <dbReference type="NCBI Taxonomy" id="2838528"/>
    <lineage>
        <taxon>Bacteria</taxon>
        <taxon>Bacillati</taxon>
        <taxon>Actinomycetota</taxon>
        <taxon>Actinomycetes</taxon>
        <taxon>Mycobacteriales</taxon>
        <taxon>Corynebacteriaceae</taxon>
        <taxon>Corynebacterium</taxon>
    </lineage>
</organism>
<evidence type="ECO:0000313" key="2">
    <source>
        <dbReference type="Proteomes" id="UP000823858"/>
    </source>
</evidence>
<dbReference type="Proteomes" id="UP000823858">
    <property type="component" value="Unassembled WGS sequence"/>
</dbReference>
<evidence type="ECO:0000313" key="1">
    <source>
        <dbReference type="EMBL" id="HJC84191.1"/>
    </source>
</evidence>
<proteinExistence type="predicted"/>
<gene>
    <name evidence="1" type="ORF">H9751_01295</name>
</gene>
<accession>A0A9D2TN15</accession>
<sequence length="79" mass="7925">MTASSSVGQSRTPAFCVGAGRGIRRKVSVTKDDLAVVVEAIAVDLVDGVSVGRGVGLQLRAAEGDPAHAGGHVVDAQDL</sequence>
<dbReference type="EMBL" id="DWVP01000001">
    <property type="protein sequence ID" value="HJC84191.1"/>
    <property type="molecule type" value="Genomic_DNA"/>
</dbReference>
<reference evidence="1" key="1">
    <citation type="journal article" date="2021" name="PeerJ">
        <title>Extensive microbial diversity within the chicken gut microbiome revealed by metagenomics and culture.</title>
        <authorList>
            <person name="Gilroy R."/>
            <person name="Ravi A."/>
            <person name="Getino M."/>
            <person name="Pursley I."/>
            <person name="Horton D.L."/>
            <person name="Alikhan N.F."/>
            <person name="Baker D."/>
            <person name="Gharbi K."/>
            <person name="Hall N."/>
            <person name="Watson M."/>
            <person name="Adriaenssens E.M."/>
            <person name="Foster-Nyarko E."/>
            <person name="Jarju S."/>
            <person name="Secka A."/>
            <person name="Antonio M."/>
            <person name="Oren A."/>
            <person name="Chaudhuri R.R."/>
            <person name="La Ragione R."/>
            <person name="Hildebrand F."/>
            <person name="Pallen M.J."/>
        </authorList>
    </citation>
    <scope>NUCLEOTIDE SEQUENCE</scope>
    <source>
        <strain evidence="1">ChiHjej13B12-4958</strain>
    </source>
</reference>
<comment type="caution">
    <text evidence="1">The sequence shown here is derived from an EMBL/GenBank/DDBJ whole genome shotgun (WGS) entry which is preliminary data.</text>
</comment>